<keyword evidence="1" id="KW-0812">Transmembrane</keyword>
<dbReference type="EMBL" id="JACIBY010000001">
    <property type="protein sequence ID" value="MBB3836933.1"/>
    <property type="molecule type" value="Genomic_DNA"/>
</dbReference>
<name>A0A7W5ZHH8_9BACT</name>
<comment type="caution">
    <text evidence="2">The sequence shown here is derived from an EMBL/GenBank/DDBJ whole genome shotgun (WGS) entry which is preliminary data.</text>
</comment>
<evidence type="ECO:0000313" key="2">
    <source>
        <dbReference type="EMBL" id="MBB3836933.1"/>
    </source>
</evidence>
<dbReference type="Pfam" id="PF09527">
    <property type="entry name" value="ATPase_gene1"/>
    <property type="match status" value="1"/>
</dbReference>
<accession>A0A7W5ZHH8</accession>
<evidence type="ECO:0008006" key="4">
    <source>
        <dbReference type="Google" id="ProtNLM"/>
    </source>
</evidence>
<protein>
    <recommendedName>
        <fullName evidence="4">AtpZ/AtpI family protein</fullName>
    </recommendedName>
</protein>
<keyword evidence="1" id="KW-0472">Membrane</keyword>
<feature type="transmembrane region" description="Helical" evidence="1">
    <location>
        <begin position="20"/>
        <end position="39"/>
    </location>
</feature>
<dbReference type="Proteomes" id="UP000541352">
    <property type="component" value="Unassembled WGS sequence"/>
</dbReference>
<gene>
    <name evidence="2" type="ORF">FHS57_000915</name>
</gene>
<keyword evidence="1" id="KW-1133">Transmembrane helix</keyword>
<keyword evidence="3" id="KW-1185">Reference proteome</keyword>
<sequence length="75" mass="8285">MSTPTDPKQEKRFTSNYAKYSGIAFQMLGTIGLGVYAGLKLDEWLAYKFPLFTLVLSLGSVGASLYLMIVQVKSE</sequence>
<dbReference type="InterPro" id="IPR032820">
    <property type="entry name" value="ATPase_put"/>
</dbReference>
<evidence type="ECO:0000256" key="1">
    <source>
        <dbReference type="SAM" id="Phobius"/>
    </source>
</evidence>
<evidence type="ECO:0000313" key="3">
    <source>
        <dbReference type="Proteomes" id="UP000541352"/>
    </source>
</evidence>
<dbReference type="AlphaFoldDB" id="A0A7W5ZHH8"/>
<dbReference type="RefSeq" id="WP_028527127.1">
    <property type="nucleotide sequence ID" value="NZ_JACIBY010000001.1"/>
</dbReference>
<proteinExistence type="predicted"/>
<feature type="transmembrane region" description="Helical" evidence="1">
    <location>
        <begin position="51"/>
        <end position="70"/>
    </location>
</feature>
<organism evidence="2 3">
    <name type="scientific">Runella defluvii</name>
    <dbReference type="NCBI Taxonomy" id="370973"/>
    <lineage>
        <taxon>Bacteria</taxon>
        <taxon>Pseudomonadati</taxon>
        <taxon>Bacteroidota</taxon>
        <taxon>Cytophagia</taxon>
        <taxon>Cytophagales</taxon>
        <taxon>Spirosomataceae</taxon>
        <taxon>Runella</taxon>
    </lineage>
</organism>
<reference evidence="2 3" key="1">
    <citation type="submission" date="2020-08" db="EMBL/GenBank/DDBJ databases">
        <title>Genomic Encyclopedia of Type Strains, Phase IV (KMG-IV): sequencing the most valuable type-strain genomes for metagenomic binning, comparative biology and taxonomic classification.</title>
        <authorList>
            <person name="Goeker M."/>
        </authorList>
    </citation>
    <scope>NUCLEOTIDE SEQUENCE [LARGE SCALE GENOMIC DNA]</scope>
    <source>
        <strain evidence="2 3">DSM 17976</strain>
    </source>
</reference>